<sequence>MMNQLFEPEKVIRSPFTMPSGERNSPDGDVSQPCRRSGRRGSARARSLWVGSVRVSVTAAISSTGVLPPKDAYQLLEGLPPLWLIRHHWSPGVGSSRSRVFWSGLERMTRGSSGSCPWLQPVASCRGTVTHAGSPGPAR</sequence>
<proteinExistence type="predicted"/>
<accession>A0A100Y6J6</accession>
<reference evidence="2 3" key="1">
    <citation type="submission" date="2015-11" db="EMBL/GenBank/DDBJ databases">
        <title>Genome-wide analysis reveals the secondary metabolome in Streptomyces kanasensis ZX01.</title>
        <authorList>
            <person name="Zhang G."/>
            <person name="Han L."/>
            <person name="Feng J."/>
            <person name="Zhang X."/>
        </authorList>
    </citation>
    <scope>NUCLEOTIDE SEQUENCE [LARGE SCALE GENOMIC DNA]</scope>
    <source>
        <strain evidence="2 3">ZX01</strain>
    </source>
</reference>
<evidence type="ECO:0000313" key="2">
    <source>
        <dbReference type="EMBL" id="KUH38584.1"/>
    </source>
</evidence>
<feature type="region of interest" description="Disordered" evidence="1">
    <location>
        <begin position="13"/>
        <end position="44"/>
    </location>
</feature>
<keyword evidence="3" id="KW-1185">Reference proteome</keyword>
<evidence type="ECO:0000256" key="1">
    <source>
        <dbReference type="SAM" id="MobiDB-lite"/>
    </source>
</evidence>
<organism evidence="2 3">
    <name type="scientific">Streptomyces kanasensis</name>
    <dbReference type="NCBI Taxonomy" id="936756"/>
    <lineage>
        <taxon>Bacteria</taxon>
        <taxon>Bacillati</taxon>
        <taxon>Actinomycetota</taxon>
        <taxon>Actinomycetes</taxon>
        <taxon>Kitasatosporales</taxon>
        <taxon>Streptomycetaceae</taxon>
        <taxon>Streptomyces</taxon>
    </lineage>
</organism>
<dbReference type="AlphaFoldDB" id="A0A100Y6J6"/>
<dbReference type="Proteomes" id="UP000054011">
    <property type="component" value="Unassembled WGS sequence"/>
</dbReference>
<gene>
    <name evidence="2" type="ORF">ATE80_11945</name>
</gene>
<name>A0A100Y6J6_9ACTN</name>
<protein>
    <submittedName>
        <fullName evidence="2">Uncharacterized protein</fullName>
    </submittedName>
</protein>
<comment type="caution">
    <text evidence="2">The sequence shown here is derived from an EMBL/GenBank/DDBJ whole genome shotgun (WGS) entry which is preliminary data.</text>
</comment>
<dbReference type="EMBL" id="LNSV01000024">
    <property type="protein sequence ID" value="KUH38584.1"/>
    <property type="molecule type" value="Genomic_DNA"/>
</dbReference>
<evidence type="ECO:0000313" key="3">
    <source>
        <dbReference type="Proteomes" id="UP000054011"/>
    </source>
</evidence>